<protein>
    <recommendedName>
        <fullName evidence="3">DUF1642 domain-containing protein</fullName>
    </recommendedName>
</protein>
<reference evidence="1 2" key="1">
    <citation type="submission" date="2021-06" db="EMBL/GenBank/DDBJ databases">
        <title>Description of novel taxa of the family Lachnospiraceae.</title>
        <authorList>
            <person name="Chaplin A.V."/>
            <person name="Sokolova S.R."/>
            <person name="Pikina A.P."/>
            <person name="Korzhanova M."/>
            <person name="Belova V."/>
            <person name="Korostin D."/>
            <person name="Efimov B.A."/>
        </authorList>
    </citation>
    <scope>NUCLEOTIDE SEQUENCE [LARGE SCALE GENOMIC DNA]</scope>
    <source>
        <strain evidence="1 2">ASD4241</strain>
    </source>
</reference>
<dbReference type="EMBL" id="JAHQCX010000003">
    <property type="protein sequence ID" value="MBU9725515.1"/>
    <property type="molecule type" value="Genomic_DNA"/>
</dbReference>
<dbReference type="RefSeq" id="WP_238726431.1">
    <property type="nucleotide sequence ID" value="NZ_JAHQCX010000003.1"/>
</dbReference>
<proteinExistence type="predicted"/>
<comment type="caution">
    <text evidence="1">The sequence shown here is derived from an EMBL/GenBank/DDBJ whole genome shotgun (WGS) entry which is preliminary data.</text>
</comment>
<sequence length="172" mass="19716">MAEKKNTVHLGENVADDVKLAVNEEMKAIMKMVITTFSQSLKAKIPELPEKIEKKIKEIVDKPETVDEIAEVWSRELYKKGLVPKGYNGLPDELLIANFHQDGYLDGLYAGYVLAMMALVDNEAEKELILSVRDDIRPNLVGHHYDNRDEFYKRFKGETYSWIESPSRIGDK</sequence>
<evidence type="ECO:0008006" key="3">
    <source>
        <dbReference type="Google" id="ProtNLM"/>
    </source>
</evidence>
<evidence type="ECO:0000313" key="2">
    <source>
        <dbReference type="Proteomes" id="UP001314681"/>
    </source>
</evidence>
<dbReference type="Proteomes" id="UP001314681">
    <property type="component" value="Unassembled WGS sequence"/>
</dbReference>
<accession>A0ABS6K4S4</accession>
<keyword evidence="2" id="KW-1185">Reference proteome</keyword>
<gene>
    <name evidence="1" type="ORF">KTH90_05750</name>
</gene>
<evidence type="ECO:0000313" key="1">
    <source>
        <dbReference type="EMBL" id="MBU9725515.1"/>
    </source>
</evidence>
<organism evidence="1 2">
    <name type="scientific">Diplocloster modestus</name>
    <dbReference type="NCBI Taxonomy" id="2850322"/>
    <lineage>
        <taxon>Bacteria</taxon>
        <taxon>Bacillati</taxon>
        <taxon>Bacillota</taxon>
        <taxon>Clostridia</taxon>
        <taxon>Lachnospirales</taxon>
        <taxon>Lachnospiraceae</taxon>
        <taxon>Diplocloster</taxon>
    </lineage>
</organism>
<name>A0ABS6K4S4_9FIRM</name>